<proteinExistence type="predicted"/>
<evidence type="ECO:0008006" key="3">
    <source>
        <dbReference type="Google" id="ProtNLM"/>
    </source>
</evidence>
<reference evidence="1 2" key="1">
    <citation type="submission" date="2021-03" db="EMBL/GenBank/DDBJ databases">
        <title>Genomic Encyclopedia of Type Strains, Phase IV (KMG-IV): sequencing the most valuable type-strain genomes for metagenomic binning, comparative biology and taxonomic classification.</title>
        <authorList>
            <person name="Goeker M."/>
        </authorList>
    </citation>
    <scope>NUCLEOTIDE SEQUENCE [LARGE SCALE GENOMIC DNA]</scope>
    <source>
        <strain evidence="1 2">DSM 26048</strain>
    </source>
</reference>
<gene>
    <name evidence="1" type="ORF">J2Z66_006568</name>
</gene>
<dbReference type="EMBL" id="JAGGLB010000029">
    <property type="protein sequence ID" value="MBP1994927.1"/>
    <property type="molecule type" value="Genomic_DNA"/>
</dbReference>
<accession>A0ABS4J516</accession>
<evidence type="ECO:0000313" key="1">
    <source>
        <dbReference type="EMBL" id="MBP1994927.1"/>
    </source>
</evidence>
<evidence type="ECO:0000313" key="2">
    <source>
        <dbReference type="Proteomes" id="UP001519287"/>
    </source>
</evidence>
<name>A0ABS4J516_9BACL</name>
<sequence>MKTREPYSFFRPQRAASWWCTLDDILWPQKGVIDRIKRRAEGFAEAGIDTAINFGFHIRFDFSNYFSQLHGYLNNVCEELHKYDIRFLDHYSCNLIERPRNQTDLIRMNSAQRHHILLHHDPLAAEYAGYAGYRFHDLCEVDVRDGSRGYSTSYQTELFCHNNPLFLEMHGKYLERLLSEVALDGAQIDDMAHYGWLSTCGCIHCIERFKRDYGHVLPVFGEPSFWGKRILPPIWGMRLLLHSVILFMIKAVI</sequence>
<protein>
    <recommendedName>
        <fullName evidence="3">Glycoside hydrolase family 57 N-terminal domain-containing protein</fullName>
    </recommendedName>
</protein>
<dbReference type="Proteomes" id="UP001519287">
    <property type="component" value="Unassembled WGS sequence"/>
</dbReference>
<keyword evidence="2" id="KW-1185">Reference proteome</keyword>
<dbReference type="RefSeq" id="WP_209976754.1">
    <property type="nucleotide sequence ID" value="NZ_JAGGLB010000029.1"/>
</dbReference>
<comment type="caution">
    <text evidence="1">The sequence shown here is derived from an EMBL/GenBank/DDBJ whole genome shotgun (WGS) entry which is preliminary data.</text>
</comment>
<organism evidence="1 2">
    <name type="scientific">Paenibacillus eucommiae</name>
    <dbReference type="NCBI Taxonomy" id="1355755"/>
    <lineage>
        <taxon>Bacteria</taxon>
        <taxon>Bacillati</taxon>
        <taxon>Bacillota</taxon>
        <taxon>Bacilli</taxon>
        <taxon>Bacillales</taxon>
        <taxon>Paenibacillaceae</taxon>
        <taxon>Paenibacillus</taxon>
    </lineage>
</organism>